<comment type="caution">
    <text evidence="6">The sequence shown here is derived from an EMBL/GenBank/DDBJ whole genome shotgun (WGS) entry which is preliminary data.</text>
</comment>
<dbReference type="Gene3D" id="3.40.50.1820">
    <property type="entry name" value="alpha/beta hydrolase"/>
    <property type="match status" value="1"/>
</dbReference>
<dbReference type="GeneID" id="95985044"/>
<dbReference type="PANTHER" id="PTHR12482:SF62">
    <property type="entry name" value="LIPASE ROG1-RELATED"/>
    <property type="match status" value="1"/>
</dbReference>
<keyword evidence="7" id="KW-1185">Reference proteome</keyword>
<keyword evidence="4" id="KW-0732">Signal</keyword>
<feature type="transmembrane region" description="Helical" evidence="3">
    <location>
        <begin position="301"/>
        <end position="326"/>
    </location>
</feature>
<reference evidence="6 7" key="1">
    <citation type="submission" date="2023-08" db="EMBL/GenBank/DDBJ databases">
        <title>Annotated Genome Sequence of Vanrija albida AlHP1.</title>
        <authorList>
            <person name="Herzog R."/>
        </authorList>
    </citation>
    <scope>NUCLEOTIDE SEQUENCE [LARGE SCALE GENOMIC DNA]</scope>
    <source>
        <strain evidence="6 7">AlHP1</strain>
    </source>
</reference>
<dbReference type="InterPro" id="IPR044294">
    <property type="entry name" value="Lipase-like"/>
</dbReference>
<dbReference type="Proteomes" id="UP001565368">
    <property type="component" value="Unassembled WGS sequence"/>
</dbReference>
<comment type="similarity">
    <text evidence="1">Belongs to the putative lipase ROG1 family.</text>
</comment>
<keyword evidence="3" id="KW-0812">Transmembrane</keyword>
<sequence length="486" mass="54578">MTKTKDVHLVLLIHGLWGKCLGKPEHLAAAVDELHAAWTDLTTVDMDTPTNESVNSSPSSQPLRQRDDLVVLVAEGMTSKLTYDGVDVCASRCAYELDCEIARLEADGRRVARFSVMGYSLGGLVARYLVGLLNARSPSFFDKHEPVTFSAMASPHLGIPRYNTFISTVLCWLGGRLLSRTGEQVYVVDSYSESDPRPLLEIMADPKQVFHKALSRFQDIHIYANLVNDNTVPFPSAAIQMRDPFVKWKERGLQVKYDQNDIARDWTYPEPDPLTVAKPKGKQWLWNLGTLPPTFRFRQPYSTIILVLAPILIPVIFILVILRFSLDTRRSRLRLQKLTRAMEASNHAADPSRPASPSPIGSPLGLPIDSLRAAIRKVERSIEQDFMAAAETPLPLEHDENDKDFEHFEPDVHPLMTDRQTRMVHWLNALDPNKHMAWLPDCPNSHAVIVVRDPTNMPIHERGRGVLRHWAGEVSLAAETAASTPL</sequence>
<dbReference type="EMBL" id="JBBXJM010000003">
    <property type="protein sequence ID" value="KAL1410001.1"/>
    <property type="molecule type" value="Genomic_DNA"/>
</dbReference>
<evidence type="ECO:0000256" key="1">
    <source>
        <dbReference type="ARBA" id="ARBA00007920"/>
    </source>
</evidence>
<organism evidence="6 7">
    <name type="scientific">Vanrija albida</name>
    <dbReference type="NCBI Taxonomy" id="181172"/>
    <lineage>
        <taxon>Eukaryota</taxon>
        <taxon>Fungi</taxon>
        <taxon>Dikarya</taxon>
        <taxon>Basidiomycota</taxon>
        <taxon>Agaricomycotina</taxon>
        <taxon>Tremellomycetes</taxon>
        <taxon>Trichosporonales</taxon>
        <taxon>Trichosporonaceae</taxon>
        <taxon>Vanrija</taxon>
    </lineage>
</organism>
<evidence type="ECO:0000259" key="5">
    <source>
        <dbReference type="Pfam" id="PF05057"/>
    </source>
</evidence>
<accession>A0ABR3Q5Q6</accession>
<evidence type="ECO:0000256" key="4">
    <source>
        <dbReference type="SAM" id="SignalP"/>
    </source>
</evidence>
<dbReference type="InterPro" id="IPR007751">
    <property type="entry name" value="DUF676_lipase-like"/>
</dbReference>
<name>A0ABR3Q5Q6_9TREE</name>
<feature type="compositionally biased region" description="Low complexity" evidence="2">
    <location>
        <begin position="348"/>
        <end position="363"/>
    </location>
</feature>
<feature type="domain" description="DUF676" evidence="5">
    <location>
        <begin position="5"/>
        <end position="236"/>
    </location>
</feature>
<evidence type="ECO:0000256" key="3">
    <source>
        <dbReference type="SAM" id="Phobius"/>
    </source>
</evidence>
<feature type="region of interest" description="Disordered" evidence="2">
    <location>
        <begin position="343"/>
        <end position="363"/>
    </location>
</feature>
<dbReference type="SUPFAM" id="SSF53474">
    <property type="entry name" value="alpha/beta-Hydrolases"/>
    <property type="match status" value="1"/>
</dbReference>
<dbReference type="PANTHER" id="PTHR12482">
    <property type="entry name" value="LIPASE ROG1-RELATED-RELATED"/>
    <property type="match status" value="1"/>
</dbReference>
<proteinExistence type="inferred from homology"/>
<evidence type="ECO:0000256" key="2">
    <source>
        <dbReference type="SAM" id="MobiDB-lite"/>
    </source>
</evidence>
<evidence type="ECO:0000313" key="6">
    <source>
        <dbReference type="EMBL" id="KAL1410001.1"/>
    </source>
</evidence>
<keyword evidence="3" id="KW-0472">Membrane</keyword>
<gene>
    <name evidence="6" type="ORF">Q8F55_004001</name>
</gene>
<dbReference type="InterPro" id="IPR029058">
    <property type="entry name" value="AB_hydrolase_fold"/>
</dbReference>
<evidence type="ECO:0000313" key="7">
    <source>
        <dbReference type="Proteomes" id="UP001565368"/>
    </source>
</evidence>
<protein>
    <recommendedName>
        <fullName evidence="5">DUF676 domain-containing protein</fullName>
    </recommendedName>
</protein>
<feature type="chain" id="PRO_5046617504" description="DUF676 domain-containing protein" evidence="4">
    <location>
        <begin position="23"/>
        <end position="486"/>
    </location>
</feature>
<feature type="signal peptide" evidence="4">
    <location>
        <begin position="1"/>
        <end position="22"/>
    </location>
</feature>
<dbReference type="RefSeq" id="XP_069209945.1">
    <property type="nucleotide sequence ID" value="XM_069352527.1"/>
</dbReference>
<keyword evidence="3" id="KW-1133">Transmembrane helix</keyword>
<dbReference type="Pfam" id="PF05057">
    <property type="entry name" value="DUF676"/>
    <property type="match status" value="1"/>
</dbReference>